<protein>
    <recommendedName>
        <fullName evidence="2">DUF6533 domain-containing protein</fullName>
    </recommendedName>
</protein>
<organism evidence="3 4">
    <name type="scientific">Mycena chlorophos</name>
    <name type="common">Agaric fungus</name>
    <name type="synonym">Agaricus chlorophos</name>
    <dbReference type="NCBI Taxonomy" id="658473"/>
    <lineage>
        <taxon>Eukaryota</taxon>
        <taxon>Fungi</taxon>
        <taxon>Dikarya</taxon>
        <taxon>Basidiomycota</taxon>
        <taxon>Agaricomycotina</taxon>
        <taxon>Agaricomycetes</taxon>
        <taxon>Agaricomycetidae</taxon>
        <taxon>Agaricales</taxon>
        <taxon>Marasmiineae</taxon>
        <taxon>Mycenaceae</taxon>
        <taxon>Mycena</taxon>
    </lineage>
</organism>
<dbReference type="Pfam" id="PF20151">
    <property type="entry name" value="DUF6533"/>
    <property type="match status" value="1"/>
</dbReference>
<keyword evidence="1" id="KW-0472">Membrane</keyword>
<name>A0ABQ0L2Q7_MYCCL</name>
<keyword evidence="1" id="KW-1133">Transmembrane helix</keyword>
<keyword evidence="4" id="KW-1185">Reference proteome</keyword>
<sequence length="277" mass="31200">MHISTPVVRAAAPSHAASNHDSDPYSIAYTLAVVVSDSRHTNYLAVASFTVLLLDLLSNVEDEIKLVWNRPWTLPSVLHTQSIATTLLFGSFNLMLMLRVWILYGRTRRIAYFFFPVLFIEVALMLVLILRPISYVHEFIHVGPALQGCYFSSTVMDNMKFALYAVPPLTITAIMFYLTVKKCIETLRLERIPTGRNFRGSFVDKPIITLFLRDGIVWFVVVFTFHGTDVILWSVGRSTQFQVLIIPSLAQVSSSLSCVPNTEIPADYSPSYRPASC</sequence>
<evidence type="ECO:0000313" key="4">
    <source>
        <dbReference type="Proteomes" id="UP000815677"/>
    </source>
</evidence>
<dbReference type="EMBL" id="DF841095">
    <property type="protein sequence ID" value="GAT45348.1"/>
    <property type="molecule type" value="Genomic_DNA"/>
</dbReference>
<feature type="transmembrane region" description="Helical" evidence="1">
    <location>
        <begin position="215"/>
        <end position="235"/>
    </location>
</feature>
<feature type="domain" description="DUF6533" evidence="2">
    <location>
        <begin position="43"/>
        <end position="78"/>
    </location>
</feature>
<accession>A0ABQ0L2Q7</accession>
<reference evidence="3" key="1">
    <citation type="submission" date="2014-09" db="EMBL/GenBank/DDBJ databases">
        <title>Genome sequence of the luminous mushroom Mycena chlorophos for searching fungal bioluminescence genes.</title>
        <authorList>
            <person name="Tanaka Y."/>
            <person name="Kasuga D."/>
            <person name="Oba Y."/>
            <person name="Hase S."/>
            <person name="Sato K."/>
            <person name="Oba Y."/>
            <person name="Sakakibara Y."/>
        </authorList>
    </citation>
    <scope>NUCLEOTIDE SEQUENCE</scope>
</reference>
<dbReference type="Proteomes" id="UP000815677">
    <property type="component" value="Unassembled WGS sequence"/>
</dbReference>
<feature type="transmembrane region" description="Helical" evidence="1">
    <location>
        <begin position="78"/>
        <end position="98"/>
    </location>
</feature>
<feature type="transmembrane region" description="Helical" evidence="1">
    <location>
        <begin position="161"/>
        <end position="180"/>
    </location>
</feature>
<evidence type="ECO:0000313" key="3">
    <source>
        <dbReference type="EMBL" id="GAT45348.1"/>
    </source>
</evidence>
<gene>
    <name evidence="3" type="ORF">MCHLO_02934</name>
</gene>
<keyword evidence="1" id="KW-0812">Transmembrane</keyword>
<feature type="transmembrane region" description="Helical" evidence="1">
    <location>
        <begin position="110"/>
        <end position="130"/>
    </location>
</feature>
<proteinExistence type="predicted"/>
<evidence type="ECO:0000256" key="1">
    <source>
        <dbReference type="SAM" id="Phobius"/>
    </source>
</evidence>
<evidence type="ECO:0000259" key="2">
    <source>
        <dbReference type="Pfam" id="PF20151"/>
    </source>
</evidence>
<dbReference type="InterPro" id="IPR045340">
    <property type="entry name" value="DUF6533"/>
</dbReference>